<accession>A0A1H0CPY7</accession>
<feature type="region of interest" description="Disordered" evidence="1">
    <location>
        <begin position="30"/>
        <end position="58"/>
    </location>
</feature>
<reference evidence="2 3" key="1">
    <citation type="submission" date="2016-10" db="EMBL/GenBank/DDBJ databases">
        <authorList>
            <person name="de Groot N.N."/>
        </authorList>
    </citation>
    <scope>NUCLEOTIDE SEQUENCE [LARGE SCALE GENOMIC DNA]</scope>
    <source>
        <strain evidence="3">L7-484,KACC 16230,DSM 25025</strain>
    </source>
</reference>
<evidence type="ECO:0000313" key="3">
    <source>
        <dbReference type="Proteomes" id="UP000198793"/>
    </source>
</evidence>
<dbReference type="Proteomes" id="UP000198793">
    <property type="component" value="Unassembled WGS sequence"/>
</dbReference>
<sequence>MRALVRRPAGAKLRARMLRQLRERLARDLERRLDPLPRGDSRRVEDEEKLTDPLDARA</sequence>
<dbReference type="STRING" id="1166073.SAMN05192530_101407"/>
<protein>
    <submittedName>
        <fullName evidence="2">Uncharacterized protein</fullName>
    </submittedName>
</protein>
<keyword evidence="3" id="KW-1185">Reference proteome</keyword>
<dbReference type="AlphaFoldDB" id="A0A1H0CPY7"/>
<proteinExistence type="predicted"/>
<organism evidence="2 3">
    <name type="scientific">Aureimonas jatrophae</name>
    <dbReference type="NCBI Taxonomy" id="1166073"/>
    <lineage>
        <taxon>Bacteria</taxon>
        <taxon>Pseudomonadati</taxon>
        <taxon>Pseudomonadota</taxon>
        <taxon>Alphaproteobacteria</taxon>
        <taxon>Hyphomicrobiales</taxon>
        <taxon>Aurantimonadaceae</taxon>
        <taxon>Aureimonas</taxon>
    </lineage>
</organism>
<gene>
    <name evidence="2" type="ORF">SAMN05192530_101407</name>
</gene>
<dbReference type="RefSeq" id="WP_170842428.1">
    <property type="nucleotide sequence ID" value="NZ_FNIT01000001.1"/>
</dbReference>
<dbReference type="EMBL" id="FNIT01000001">
    <property type="protein sequence ID" value="SDN59940.1"/>
    <property type="molecule type" value="Genomic_DNA"/>
</dbReference>
<evidence type="ECO:0000256" key="1">
    <source>
        <dbReference type="SAM" id="MobiDB-lite"/>
    </source>
</evidence>
<name>A0A1H0CPY7_9HYPH</name>
<evidence type="ECO:0000313" key="2">
    <source>
        <dbReference type="EMBL" id="SDN59940.1"/>
    </source>
</evidence>